<evidence type="ECO:0000259" key="1">
    <source>
        <dbReference type="Pfam" id="PF18803"/>
    </source>
</evidence>
<gene>
    <name evidence="2" type="ORF">C8F04DRAFT_884111</name>
</gene>
<feature type="non-terminal residue" evidence="2">
    <location>
        <position position="1"/>
    </location>
</feature>
<evidence type="ECO:0000313" key="2">
    <source>
        <dbReference type="EMBL" id="KAJ7022255.1"/>
    </source>
</evidence>
<organism evidence="2 3">
    <name type="scientific">Mycena alexandri</name>
    <dbReference type="NCBI Taxonomy" id="1745969"/>
    <lineage>
        <taxon>Eukaryota</taxon>
        <taxon>Fungi</taxon>
        <taxon>Dikarya</taxon>
        <taxon>Basidiomycota</taxon>
        <taxon>Agaricomycotina</taxon>
        <taxon>Agaricomycetes</taxon>
        <taxon>Agaricomycetidae</taxon>
        <taxon>Agaricales</taxon>
        <taxon>Marasmiineae</taxon>
        <taxon>Mycenaceae</taxon>
        <taxon>Mycena</taxon>
    </lineage>
</organism>
<keyword evidence="3" id="KW-1185">Reference proteome</keyword>
<dbReference type="InterPro" id="IPR041457">
    <property type="entry name" value="CxC2_KDZ-assoc"/>
</dbReference>
<name>A0AAD6S9N0_9AGAR</name>
<comment type="caution">
    <text evidence="2">The sequence shown here is derived from an EMBL/GenBank/DDBJ whole genome shotgun (WGS) entry which is preliminary data.</text>
</comment>
<feature type="domain" description="CxC2-like cysteine cluster KDZ transposase-associated" evidence="1">
    <location>
        <begin position="43"/>
        <end position="117"/>
    </location>
</feature>
<reference evidence="2" key="1">
    <citation type="submission" date="2023-03" db="EMBL/GenBank/DDBJ databases">
        <title>Massive genome expansion in bonnet fungi (Mycena s.s.) driven by repeated elements and novel gene families across ecological guilds.</title>
        <authorList>
            <consortium name="Lawrence Berkeley National Laboratory"/>
            <person name="Harder C.B."/>
            <person name="Miyauchi S."/>
            <person name="Viragh M."/>
            <person name="Kuo A."/>
            <person name="Thoen E."/>
            <person name="Andreopoulos B."/>
            <person name="Lu D."/>
            <person name="Skrede I."/>
            <person name="Drula E."/>
            <person name="Henrissat B."/>
            <person name="Morin E."/>
            <person name="Kohler A."/>
            <person name="Barry K."/>
            <person name="LaButti K."/>
            <person name="Morin E."/>
            <person name="Salamov A."/>
            <person name="Lipzen A."/>
            <person name="Mereny Z."/>
            <person name="Hegedus B."/>
            <person name="Baldrian P."/>
            <person name="Stursova M."/>
            <person name="Weitz H."/>
            <person name="Taylor A."/>
            <person name="Grigoriev I.V."/>
            <person name="Nagy L.G."/>
            <person name="Martin F."/>
            <person name="Kauserud H."/>
        </authorList>
    </citation>
    <scope>NUCLEOTIDE SEQUENCE</scope>
    <source>
        <strain evidence="2">CBHHK200</strain>
    </source>
</reference>
<dbReference type="AlphaFoldDB" id="A0AAD6S9N0"/>
<dbReference type="Proteomes" id="UP001218188">
    <property type="component" value="Unassembled WGS sequence"/>
</dbReference>
<accession>A0AAD6S9N0</accession>
<evidence type="ECO:0000313" key="3">
    <source>
        <dbReference type="Proteomes" id="UP001218188"/>
    </source>
</evidence>
<proteinExistence type="predicted"/>
<sequence length="117" mass="13214">YRCLDCFQAQFLCAPCMFTTHEWGVTRVTPRWWNNQEFVKTGLQAIGMRIKLGHHGGECPTSVGDEDFHIVDSAGVHKVSVDFCGCPGARSRGDQLLASRLYPERRDPPRIAVTFQM</sequence>
<protein>
    <recommendedName>
        <fullName evidence="1">CxC2-like cysteine cluster KDZ transposase-associated domain-containing protein</fullName>
    </recommendedName>
</protein>
<dbReference type="EMBL" id="JARJCM010000213">
    <property type="protein sequence ID" value="KAJ7022255.1"/>
    <property type="molecule type" value="Genomic_DNA"/>
</dbReference>
<feature type="non-terminal residue" evidence="2">
    <location>
        <position position="117"/>
    </location>
</feature>
<dbReference type="Pfam" id="PF18803">
    <property type="entry name" value="CxC2"/>
    <property type="match status" value="1"/>
</dbReference>